<evidence type="ECO:0000256" key="3">
    <source>
        <dbReference type="ARBA" id="ARBA00022643"/>
    </source>
</evidence>
<keyword evidence="8" id="KW-1185">Reference proteome</keyword>
<dbReference type="Proteomes" id="UP000018896">
    <property type="component" value="Unassembled WGS sequence"/>
</dbReference>
<dbReference type="GO" id="GO:0050661">
    <property type="term" value="F:NADP binding"/>
    <property type="evidence" value="ECO:0007669"/>
    <property type="project" value="InterPro"/>
</dbReference>
<evidence type="ECO:0000256" key="5">
    <source>
        <dbReference type="ARBA" id="ARBA00023002"/>
    </source>
</evidence>
<dbReference type="InterPro" id="IPR001155">
    <property type="entry name" value="OxRdtase_FMN_N"/>
</dbReference>
<protein>
    <submittedName>
        <fullName evidence="7">NADH-dependent flavin oxidoreductase</fullName>
    </submittedName>
</protein>
<gene>
    <name evidence="7" type="ORF">JCM9157_3107</name>
</gene>
<comment type="caution">
    <text evidence="7">The sequence shown here is derived from an EMBL/GenBank/DDBJ whole genome shotgun (WGS) entry which is preliminary data.</text>
</comment>
<dbReference type="eggNOG" id="COG1902">
    <property type="taxonomic scope" value="Bacteria"/>
</dbReference>
<dbReference type="SUPFAM" id="SSF51395">
    <property type="entry name" value="FMN-linked oxidoreductases"/>
    <property type="match status" value="1"/>
</dbReference>
<accession>W4QXC8</accession>
<evidence type="ECO:0000259" key="6">
    <source>
        <dbReference type="Pfam" id="PF00724"/>
    </source>
</evidence>
<keyword evidence="3" id="KW-0288">FMN</keyword>
<dbReference type="GO" id="GO:0010181">
    <property type="term" value="F:FMN binding"/>
    <property type="evidence" value="ECO:0007669"/>
    <property type="project" value="InterPro"/>
</dbReference>
<evidence type="ECO:0000256" key="4">
    <source>
        <dbReference type="ARBA" id="ARBA00022857"/>
    </source>
</evidence>
<keyword evidence="5" id="KW-0560">Oxidoreductase</keyword>
<reference evidence="7 8" key="1">
    <citation type="journal article" date="2014" name="Genome Announc.">
        <title>Draft Genome Sequences of Three Alkaliphilic Bacillus Strains, Bacillus wakoensis JCM 9140T, Bacillus akibai JCM 9157T, and Bacillus hemicellulosilyticus JCM 9152T.</title>
        <authorList>
            <person name="Yuki M."/>
            <person name="Oshima K."/>
            <person name="Suda W."/>
            <person name="Oshida Y."/>
            <person name="Kitamura K."/>
            <person name="Iida T."/>
            <person name="Hattori M."/>
            <person name="Ohkuma M."/>
        </authorList>
    </citation>
    <scope>NUCLEOTIDE SEQUENCE [LARGE SCALE GENOMIC DNA]</scope>
    <source>
        <strain evidence="7 8">JCM 9157</strain>
    </source>
</reference>
<dbReference type="Gene3D" id="3.20.20.70">
    <property type="entry name" value="Aldolase class I"/>
    <property type="match status" value="1"/>
</dbReference>
<keyword evidence="2" id="KW-0285">Flavoprotein</keyword>
<dbReference type="AlphaFoldDB" id="W4QXC8"/>
<feature type="domain" description="NADH:flavin oxidoreductase/NADH oxidase N-terminal" evidence="6">
    <location>
        <begin position="22"/>
        <end position="88"/>
    </location>
</feature>
<dbReference type="PANTHER" id="PTHR43303:SF4">
    <property type="entry name" value="NADPH DEHYDROGENASE C23G7.10C-RELATED"/>
    <property type="match status" value="1"/>
</dbReference>
<evidence type="ECO:0000313" key="7">
    <source>
        <dbReference type="EMBL" id="GAE35964.1"/>
    </source>
</evidence>
<dbReference type="InterPro" id="IPR044152">
    <property type="entry name" value="YqjM-like"/>
</dbReference>
<comment type="cofactor">
    <cofactor evidence="1">
        <name>FMN</name>
        <dbReference type="ChEBI" id="CHEBI:58210"/>
    </cofactor>
</comment>
<evidence type="ECO:0000256" key="1">
    <source>
        <dbReference type="ARBA" id="ARBA00001917"/>
    </source>
</evidence>
<dbReference type="GO" id="GO:0003959">
    <property type="term" value="F:NADPH dehydrogenase activity"/>
    <property type="evidence" value="ECO:0007669"/>
    <property type="project" value="InterPro"/>
</dbReference>
<proteinExistence type="predicted"/>
<evidence type="ECO:0000313" key="8">
    <source>
        <dbReference type="Proteomes" id="UP000018896"/>
    </source>
</evidence>
<sequence length="105" mass="11364">MKEYQEAGVDMFHISSGGESNNGPEYSGEGYQVDLAAEVKKSLNVPVIAVGRMENVKYSDQVIKDGKADLVAVGRGMLRNPYWANEASLELEGKTIVPKALQAGF</sequence>
<evidence type="ECO:0000256" key="2">
    <source>
        <dbReference type="ARBA" id="ARBA00022630"/>
    </source>
</evidence>
<dbReference type="Pfam" id="PF00724">
    <property type="entry name" value="Oxidored_FMN"/>
    <property type="match status" value="1"/>
</dbReference>
<dbReference type="STRING" id="1236973.JCM9157_3107"/>
<dbReference type="PANTHER" id="PTHR43303">
    <property type="entry name" value="NADPH DEHYDROGENASE C23G7.10C-RELATED"/>
    <property type="match status" value="1"/>
</dbReference>
<keyword evidence="4" id="KW-0521">NADP</keyword>
<dbReference type="EMBL" id="BAUV01000025">
    <property type="protein sequence ID" value="GAE35964.1"/>
    <property type="molecule type" value="Genomic_DNA"/>
</dbReference>
<organism evidence="7 8">
    <name type="scientific">Halalkalibacter akibai (strain ATCC 43226 / DSM 21942 / CIP 109018 / JCM 9157 / 1139)</name>
    <name type="common">Bacillus akibai</name>
    <dbReference type="NCBI Taxonomy" id="1236973"/>
    <lineage>
        <taxon>Bacteria</taxon>
        <taxon>Bacillati</taxon>
        <taxon>Bacillota</taxon>
        <taxon>Bacilli</taxon>
        <taxon>Bacillales</taxon>
        <taxon>Bacillaceae</taxon>
        <taxon>Halalkalibacter</taxon>
    </lineage>
</organism>
<dbReference type="InterPro" id="IPR013785">
    <property type="entry name" value="Aldolase_TIM"/>
</dbReference>
<name>W4QXC8_HALA3</name>